<dbReference type="RefSeq" id="WP_208007500.1">
    <property type="nucleotide sequence ID" value="NZ_CP071796.1"/>
</dbReference>
<name>A0A975CFE5_9BURK</name>
<dbReference type="EMBL" id="CP071796">
    <property type="protein sequence ID" value="QTD44081.1"/>
    <property type="molecule type" value="Genomic_DNA"/>
</dbReference>
<evidence type="ECO:0000313" key="1">
    <source>
        <dbReference type="EMBL" id="QTD44081.1"/>
    </source>
</evidence>
<dbReference type="KEGG" id="otd:J1M35_13180"/>
<dbReference type="SUPFAM" id="SSF52172">
    <property type="entry name" value="CheY-like"/>
    <property type="match status" value="1"/>
</dbReference>
<protein>
    <submittedName>
        <fullName evidence="1">Uncharacterized protein</fullName>
    </submittedName>
</protein>
<organism evidence="1 2">
    <name type="scientific">Ottowia testudinis</name>
    <dbReference type="NCBI Taxonomy" id="2816950"/>
    <lineage>
        <taxon>Bacteria</taxon>
        <taxon>Pseudomonadati</taxon>
        <taxon>Pseudomonadota</taxon>
        <taxon>Betaproteobacteria</taxon>
        <taxon>Burkholderiales</taxon>
        <taxon>Comamonadaceae</taxon>
        <taxon>Ottowia</taxon>
    </lineage>
</organism>
<sequence length="385" mass="41902">MALNWFAPKQGVRRRSLAEAAEQDSIFSGASVGPGTDASLAWPEVVRQLGQEVTMSLNAASEQLERLNRLEPSLVRSLVPITESVERARQAGMAAQHVLRLCEDPPPQHREVLNLADVVRAVLTARGDWLKRRQVSVRQGLTQTQVFADSSMLYMLVDELVQWAGHMTTHIAVAVDKSRTTSRPRLRVSAWCDPAQVPDALWRGMRWTLWHQLARTLGAVSRLDMRDDHLRVTLSLAPVTDQQLTAAVEDSAGLSSVSAVIRGCRVLIISANAQRRAQCLQALGGYGLVLDIAEDMQQAERLALQHPPDALVHDASVNDGAIDRLRDQLHARSGTPAAAIEIHDQGGTTDFHASTVGSVSTGHVAAGALNQSLGPALVFELCKMM</sequence>
<proteinExistence type="predicted"/>
<dbReference type="InterPro" id="IPR011006">
    <property type="entry name" value="CheY-like_superfamily"/>
</dbReference>
<dbReference type="Proteomes" id="UP000663903">
    <property type="component" value="Chromosome"/>
</dbReference>
<dbReference type="AlphaFoldDB" id="A0A975CFE5"/>
<keyword evidence="2" id="KW-1185">Reference proteome</keyword>
<accession>A0A975CFE5</accession>
<evidence type="ECO:0000313" key="2">
    <source>
        <dbReference type="Proteomes" id="UP000663903"/>
    </source>
</evidence>
<gene>
    <name evidence="1" type="ORF">J1M35_13180</name>
</gene>
<reference evidence="1" key="1">
    <citation type="submission" date="2021-03" db="EMBL/GenBank/DDBJ databases">
        <title>Ottowia sp. 27C isolated from the cloaca of a Giant Asian pond turtle (Heosemys grandis).</title>
        <authorList>
            <person name="Spergser J."/>
            <person name="Busse H.-J."/>
        </authorList>
    </citation>
    <scope>NUCLEOTIDE SEQUENCE</scope>
    <source>
        <strain evidence="1">27C</strain>
    </source>
</reference>